<reference evidence="2" key="1">
    <citation type="submission" date="2024-02" db="EMBL/GenBank/DDBJ databases">
        <authorList>
            <consortium name="Clinical and Environmental Microbiology Branch: Whole genome sequencing antimicrobial resistance pathogens in the healthcare setting"/>
        </authorList>
    </citation>
    <scope>NUCLEOTIDE SEQUENCE</scope>
    <source>
        <strain evidence="2">2021GO-0154</strain>
    </source>
</reference>
<dbReference type="InterPro" id="IPR006315">
    <property type="entry name" value="OM_autotransptr_brl_dom"/>
</dbReference>
<dbReference type="Pfam" id="PF18883">
    <property type="entry name" value="AC_1"/>
    <property type="match status" value="1"/>
</dbReference>
<dbReference type="PANTHER" id="PTHR12338:SF5">
    <property type="entry name" value="ANTIGEN 43-RELATED"/>
    <property type="match status" value="1"/>
</dbReference>
<name>A0AAI9GGJ8_PROST</name>
<dbReference type="PROSITE" id="PS51208">
    <property type="entry name" value="AUTOTRANSPORTER"/>
    <property type="match status" value="1"/>
</dbReference>
<dbReference type="InterPro" id="IPR050909">
    <property type="entry name" value="Bact_Autotransporter_VF"/>
</dbReference>
<dbReference type="PANTHER" id="PTHR12338">
    <property type="entry name" value="AUTOTRANSPORTER"/>
    <property type="match status" value="1"/>
</dbReference>
<dbReference type="GO" id="GO:0019867">
    <property type="term" value="C:outer membrane"/>
    <property type="evidence" value="ECO:0007669"/>
    <property type="project" value="InterPro"/>
</dbReference>
<dbReference type="InterPro" id="IPR011050">
    <property type="entry name" value="Pectin_lyase_fold/virulence"/>
</dbReference>
<evidence type="ECO:0000313" key="2">
    <source>
        <dbReference type="EMBL" id="EMJ5132544.1"/>
    </source>
</evidence>
<dbReference type="SMART" id="SM00869">
    <property type="entry name" value="Autotransporter"/>
    <property type="match status" value="1"/>
</dbReference>
<dbReference type="EMBL" id="ABMABF030000001">
    <property type="protein sequence ID" value="EMJ5132544.1"/>
    <property type="molecule type" value="Genomic_DNA"/>
</dbReference>
<dbReference type="Gene3D" id="2.160.20.20">
    <property type="match status" value="1"/>
</dbReference>
<gene>
    <name evidence="2" type="ORF">RG298_000208</name>
</gene>
<proteinExistence type="predicted"/>
<evidence type="ECO:0000259" key="1">
    <source>
        <dbReference type="PROSITE" id="PS51208"/>
    </source>
</evidence>
<dbReference type="InterPro" id="IPR005546">
    <property type="entry name" value="Autotransporte_beta"/>
</dbReference>
<dbReference type="InterPro" id="IPR043990">
    <property type="entry name" value="AC_1"/>
</dbReference>
<feature type="domain" description="Autotransporter" evidence="1">
    <location>
        <begin position="271"/>
        <end position="556"/>
    </location>
</feature>
<dbReference type="SUPFAM" id="SSF51126">
    <property type="entry name" value="Pectin lyase-like"/>
    <property type="match status" value="1"/>
</dbReference>
<dbReference type="InterPro" id="IPR036709">
    <property type="entry name" value="Autotransporte_beta_dom_sf"/>
</dbReference>
<accession>A0AAI9GGJ8</accession>
<dbReference type="SUPFAM" id="SSF103515">
    <property type="entry name" value="Autotransporter"/>
    <property type="match status" value="1"/>
</dbReference>
<dbReference type="AlphaFoldDB" id="A0AAI9GGJ8"/>
<dbReference type="NCBIfam" id="TIGR01414">
    <property type="entry name" value="autotrans_barl"/>
    <property type="match status" value="1"/>
</dbReference>
<dbReference type="CDD" id="cd01344">
    <property type="entry name" value="PL2_Passenger_AT"/>
    <property type="match status" value="1"/>
</dbReference>
<organism evidence="2">
    <name type="scientific">Providencia stuartii</name>
    <dbReference type="NCBI Taxonomy" id="588"/>
    <lineage>
        <taxon>Bacteria</taxon>
        <taxon>Pseudomonadati</taxon>
        <taxon>Pseudomonadota</taxon>
        <taxon>Gammaproteobacteria</taxon>
        <taxon>Enterobacterales</taxon>
        <taxon>Morganellaceae</taxon>
        <taxon>Providencia</taxon>
    </lineage>
</organism>
<comment type="caution">
    <text evidence="2">The sequence shown here is derived from an EMBL/GenBank/DDBJ whole genome shotgun (WGS) entry which is preliminary data.</text>
</comment>
<dbReference type="Pfam" id="PF03797">
    <property type="entry name" value="Autotransporter"/>
    <property type="match status" value="1"/>
</dbReference>
<sequence length="556" mass="60433">MTNNVGSIWDLSGGISFLGNSKSTLDNHGLITAANLESFGGYQSTILTVVNFNNSGTISLDNALAGDNFTLDGNYMGNNGYLLLNTELNDNNSASDLLYITGSTSGSTYVTINNVGGMGAATLNGIRVIQIGGESNGEFIQTGRIVAGAYDYWLTKASNNKDWKLISTFIAAEKPEIITQPIESIPTEALTLPIEPALSTETKISTEPTLIEESVAIERTELGIYSASLSTANTLFIPSLQDRKGVAQEVGVALRIFQPFGIMQAQSQTTNTKRLNNLWIRSEGRHQQINDTHAQLKTQSNSYVFQLGKDLVQWVEQKVARFSFGVMAGYGESRSNTHSSLSHYNAEGMLRGYSFGVYGLGGANTVDNTGLYVDTWLMYSLFNNTVSGEGLASEQYKLKGITSSIEVGYTLKLAENTTKNIAYFIQPSVQLIWMGIKPDIHYEANGTEVKGIGDGNIQSLVGIRLLINGVNVQSTDKNSLFYSYIEANWNHNSKDFGVSANGVISTQKGKKDTGELKFGIEGQLNNQLNIWGNVGYQIGSHGYHDSILMLGVNYPF</sequence>
<dbReference type="InterPro" id="IPR012332">
    <property type="entry name" value="Autotransporter_pectin_lyase_C"/>
</dbReference>
<dbReference type="Gene3D" id="2.40.128.130">
    <property type="entry name" value="Autotransporter beta-domain"/>
    <property type="match status" value="1"/>
</dbReference>
<protein>
    <submittedName>
        <fullName evidence="2">Autotransporter outer membrane beta-barrel domain-containing protein</fullName>
    </submittedName>
</protein>